<reference evidence="2 3" key="1">
    <citation type="journal article" date="2018" name="Front. Plant Sci.">
        <title>Red Clover (Trifolium pratense) and Zigzag Clover (T. medium) - A Picture of Genomic Similarities and Differences.</title>
        <authorList>
            <person name="Dluhosova J."/>
            <person name="Istvanek J."/>
            <person name="Nedelnik J."/>
            <person name="Repkova J."/>
        </authorList>
    </citation>
    <scope>NUCLEOTIDE SEQUENCE [LARGE SCALE GENOMIC DNA]</scope>
    <source>
        <strain evidence="3">cv. 10/8</strain>
        <tissue evidence="2">Leaf</tissue>
    </source>
</reference>
<protein>
    <submittedName>
        <fullName evidence="2">Uncharacterized protein</fullName>
    </submittedName>
</protein>
<comment type="caution">
    <text evidence="2">The sequence shown here is derived from an EMBL/GenBank/DDBJ whole genome shotgun (WGS) entry which is preliminary data.</text>
</comment>
<evidence type="ECO:0000313" key="3">
    <source>
        <dbReference type="Proteomes" id="UP000265520"/>
    </source>
</evidence>
<evidence type="ECO:0000256" key="1">
    <source>
        <dbReference type="SAM" id="MobiDB-lite"/>
    </source>
</evidence>
<proteinExistence type="predicted"/>
<accession>A0A392SIP1</accession>
<keyword evidence="3" id="KW-1185">Reference proteome</keyword>
<evidence type="ECO:0000313" key="2">
    <source>
        <dbReference type="EMBL" id="MCI47726.1"/>
    </source>
</evidence>
<dbReference type="Proteomes" id="UP000265520">
    <property type="component" value="Unassembled WGS sequence"/>
</dbReference>
<feature type="region of interest" description="Disordered" evidence="1">
    <location>
        <begin position="1"/>
        <end position="42"/>
    </location>
</feature>
<organism evidence="2 3">
    <name type="scientific">Trifolium medium</name>
    <dbReference type="NCBI Taxonomy" id="97028"/>
    <lineage>
        <taxon>Eukaryota</taxon>
        <taxon>Viridiplantae</taxon>
        <taxon>Streptophyta</taxon>
        <taxon>Embryophyta</taxon>
        <taxon>Tracheophyta</taxon>
        <taxon>Spermatophyta</taxon>
        <taxon>Magnoliopsida</taxon>
        <taxon>eudicotyledons</taxon>
        <taxon>Gunneridae</taxon>
        <taxon>Pentapetalae</taxon>
        <taxon>rosids</taxon>
        <taxon>fabids</taxon>
        <taxon>Fabales</taxon>
        <taxon>Fabaceae</taxon>
        <taxon>Papilionoideae</taxon>
        <taxon>50 kb inversion clade</taxon>
        <taxon>NPAAA clade</taxon>
        <taxon>Hologalegina</taxon>
        <taxon>IRL clade</taxon>
        <taxon>Trifolieae</taxon>
        <taxon>Trifolium</taxon>
    </lineage>
</organism>
<name>A0A392SIP1_9FABA</name>
<feature type="compositionally biased region" description="Acidic residues" evidence="1">
    <location>
        <begin position="10"/>
        <end position="42"/>
    </location>
</feature>
<dbReference type="EMBL" id="LXQA010376234">
    <property type="protein sequence ID" value="MCI47726.1"/>
    <property type="molecule type" value="Genomic_DNA"/>
</dbReference>
<sequence length="66" mass="7377">EVKLVAEQDASVEVDESKDEEKEIDEQDDLEKDDEGGGEDEEEIFVLLNQLLSNSVLPEATYPPIV</sequence>
<dbReference type="AlphaFoldDB" id="A0A392SIP1"/>
<feature type="non-terminal residue" evidence="2">
    <location>
        <position position="1"/>
    </location>
</feature>